<gene>
    <name evidence="1" type="ORF">DUI87_22122</name>
</gene>
<keyword evidence="2" id="KW-1185">Reference proteome</keyword>
<comment type="caution">
    <text evidence="1">The sequence shown here is derived from an EMBL/GenBank/DDBJ whole genome shotgun (WGS) entry which is preliminary data.</text>
</comment>
<organism evidence="1 2">
    <name type="scientific">Hirundo rustica rustica</name>
    <dbReference type="NCBI Taxonomy" id="333673"/>
    <lineage>
        <taxon>Eukaryota</taxon>
        <taxon>Metazoa</taxon>
        <taxon>Chordata</taxon>
        <taxon>Craniata</taxon>
        <taxon>Vertebrata</taxon>
        <taxon>Euteleostomi</taxon>
        <taxon>Archelosauria</taxon>
        <taxon>Archosauria</taxon>
        <taxon>Dinosauria</taxon>
        <taxon>Saurischia</taxon>
        <taxon>Theropoda</taxon>
        <taxon>Coelurosauria</taxon>
        <taxon>Aves</taxon>
        <taxon>Neognathae</taxon>
        <taxon>Neoaves</taxon>
        <taxon>Telluraves</taxon>
        <taxon>Australaves</taxon>
        <taxon>Passeriformes</taxon>
        <taxon>Sylvioidea</taxon>
        <taxon>Hirundinidae</taxon>
        <taxon>Hirundo</taxon>
    </lineage>
</organism>
<evidence type="ECO:0000313" key="1">
    <source>
        <dbReference type="EMBL" id="RMC01333.1"/>
    </source>
</evidence>
<proteinExistence type="predicted"/>
<reference evidence="1 2" key="1">
    <citation type="submission" date="2018-07" db="EMBL/GenBank/DDBJ databases">
        <title>A high quality draft genome assembly of the barn swallow (H. rustica rustica).</title>
        <authorList>
            <person name="Formenti G."/>
            <person name="Chiara M."/>
            <person name="Poveda L."/>
            <person name="Francoijs K.-J."/>
            <person name="Bonisoli-Alquati A."/>
            <person name="Canova L."/>
            <person name="Gianfranceschi L."/>
            <person name="Horner D.S."/>
            <person name="Saino N."/>
        </authorList>
    </citation>
    <scope>NUCLEOTIDE SEQUENCE [LARGE SCALE GENOMIC DNA]</scope>
    <source>
        <strain evidence="1">Chelidonia</strain>
        <tissue evidence="1">Blood</tissue>
    </source>
</reference>
<dbReference type="EMBL" id="QRBI01000138">
    <property type="protein sequence ID" value="RMC01333.1"/>
    <property type="molecule type" value="Genomic_DNA"/>
</dbReference>
<dbReference type="Proteomes" id="UP000269221">
    <property type="component" value="Unassembled WGS sequence"/>
</dbReference>
<name>A0A3M0JK67_HIRRU</name>
<accession>A0A3M0JK67</accession>
<dbReference type="AlphaFoldDB" id="A0A3M0JK67"/>
<sequence>MEKLEARIRNRDTVGWIREHEMVEKHRENLESVYDGEEHGRFMEKLEARIRNRDTVGWIREHKMVEKHRENLE</sequence>
<evidence type="ECO:0000313" key="2">
    <source>
        <dbReference type="Proteomes" id="UP000269221"/>
    </source>
</evidence>
<protein>
    <submittedName>
        <fullName evidence="1">Uncharacterized protein</fullName>
    </submittedName>
</protein>